<dbReference type="EMBL" id="NBNE01004500">
    <property type="protein sequence ID" value="OWZ05302.1"/>
    <property type="molecule type" value="Genomic_DNA"/>
</dbReference>
<name>A0A225VJ01_9STRA</name>
<evidence type="ECO:0000313" key="3">
    <source>
        <dbReference type="Proteomes" id="UP000198211"/>
    </source>
</evidence>
<dbReference type="OrthoDB" id="95964at2759"/>
<dbReference type="PANTHER" id="PTHR37984:SF5">
    <property type="entry name" value="PROTEIN NYNRIN-LIKE"/>
    <property type="match status" value="1"/>
</dbReference>
<gene>
    <name evidence="2" type="ORF">PHMEG_00022629</name>
</gene>
<dbReference type="AlphaFoldDB" id="A0A225VJ01"/>
<dbReference type="PANTHER" id="PTHR37984">
    <property type="entry name" value="PROTEIN CBG26694"/>
    <property type="match status" value="1"/>
</dbReference>
<sequence length="170" mass="20478">MFVHETQTDWDVYLQRVLFAYRTSYHEALGDTPFFSLYGRDPKLTLALAFLNTNRGWKSNEFAEYRRKLYQSLHDSRRMVERQLIKAQDRHERRLEKQERVQFEIGGSVWVYQFFRAKRGERKTKKLAFSWHGPYRVMSQVGENAYRIEIPSHPDKVVTVNVNRLKRFKG</sequence>
<keyword evidence="3" id="KW-1185">Reference proteome</keyword>
<dbReference type="Pfam" id="PF24626">
    <property type="entry name" value="SH3_Tf2-1"/>
    <property type="match status" value="1"/>
</dbReference>
<accession>A0A225VJ01</accession>
<comment type="caution">
    <text evidence="2">The sequence shown here is derived from an EMBL/GenBank/DDBJ whole genome shotgun (WGS) entry which is preliminary data.</text>
</comment>
<dbReference type="GO" id="GO:0003676">
    <property type="term" value="F:nucleic acid binding"/>
    <property type="evidence" value="ECO:0007669"/>
    <property type="project" value="InterPro"/>
</dbReference>
<dbReference type="InterPro" id="IPR056924">
    <property type="entry name" value="SH3_Tf2-1"/>
</dbReference>
<feature type="domain" description="Tf2-1-like SH3-like" evidence="1">
    <location>
        <begin position="109"/>
        <end position="168"/>
    </location>
</feature>
<protein>
    <recommendedName>
        <fullName evidence="1">Tf2-1-like SH3-like domain-containing protein</fullName>
    </recommendedName>
</protein>
<dbReference type="InterPro" id="IPR036397">
    <property type="entry name" value="RNaseH_sf"/>
</dbReference>
<proteinExistence type="predicted"/>
<dbReference type="Proteomes" id="UP000198211">
    <property type="component" value="Unassembled WGS sequence"/>
</dbReference>
<evidence type="ECO:0000313" key="2">
    <source>
        <dbReference type="EMBL" id="OWZ05302.1"/>
    </source>
</evidence>
<organism evidence="2 3">
    <name type="scientific">Phytophthora megakarya</name>
    <dbReference type="NCBI Taxonomy" id="4795"/>
    <lineage>
        <taxon>Eukaryota</taxon>
        <taxon>Sar</taxon>
        <taxon>Stramenopiles</taxon>
        <taxon>Oomycota</taxon>
        <taxon>Peronosporomycetes</taxon>
        <taxon>Peronosporales</taxon>
        <taxon>Peronosporaceae</taxon>
        <taxon>Phytophthora</taxon>
    </lineage>
</organism>
<reference evidence="3" key="1">
    <citation type="submission" date="2017-03" db="EMBL/GenBank/DDBJ databases">
        <title>Phytopthora megakarya and P. palmivora, two closely related causual agents of cacao black pod achieved similar genome size and gene model numbers by different mechanisms.</title>
        <authorList>
            <person name="Ali S."/>
            <person name="Shao J."/>
            <person name="Larry D.J."/>
            <person name="Kronmiller B."/>
            <person name="Shen D."/>
            <person name="Strem M.D."/>
            <person name="Melnick R.L."/>
            <person name="Guiltinan M.J."/>
            <person name="Tyler B.M."/>
            <person name="Meinhardt L.W."/>
            <person name="Bailey B.A."/>
        </authorList>
    </citation>
    <scope>NUCLEOTIDE SEQUENCE [LARGE SCALE GENOMIC DNA]</scope>
    <source>
        <strain evidence="3">zdho120</strain>
    </source>
</reference>
<evidence type="ECO:0000259" key="1">
    <source>
        <dbReference type="Pfam" id="PF24626"/>
    </source>
</evidence>
<dbReference type="InterPro" id="IPR050951">
    <property type="entry name" value="Retrovirus_Pol_polyprotein"/>
</dbReference>
<dbReference type="Gene3D" id="3.30.420.10">
    <property type="entry name" value="Ribonuclease H-like superfamily/Ribonuclease H"/>
    <property type="match status" value="1"/>
</dbReference>